<dbReference type="EC" id="2.4.-.-" evidence="2"/>
<dbReference type="EMBL" id="JAMZEJ010000002">
    <property type="protein sequence ID" value="MCQ8239987.1"/>
    <property type="molecule type" value="Genomic_DNA"/>
</dbReference>
<evidence type="ECO:0000259" key="1">
    <source>
        <dbReference type="Pfam" id="PF00535"/>
    </source>
</evidence>
<protein>
    <submittedName>
        <fullName evidence="2">Glycosyltransferase</fullName>
        <ecNumber evidence="2">2.4.-.-</ecNumber>
    </submittedName>
</protein>
<dbReference type="PANTHER" id="PTHR43685:SF2">
    <property type="entry name" value="GLYCOSYLTRANSFERASE 2-LIKE DOMAIN-CONTAINING PROTEIN"/>
    <property type="match status" value="1"/>
</dbReference>
<organism evidence="2 3">
    <name type="scientific">Rhizosaccharibacter radicis</name>
    <dbReference type="NCBI Taxonomy" id="2782605"/>
    <lineage>
        <taxon>Bacteria</taxon>
        <taxon>Pseudomonadati</taxon>
        <taxon>Pseudomonadota</taxon>
        <taxon>Alphaproteobacteria</taxon>
        <taxon>Acetobacterales</taxon>
        <taxon>Acetobacteraceae</taxon>
        <taxon>Rhizosaccharibacter</taxon>
    </lineage>
</organism>
<keyword evidence="2" id="KW-0808">Transferase</keyword>
<accession>A0ABT1VUH4</accession>
<evidence type="ECO:0000313" key="2">
    <source>
        <dbReference type="EMBL" id="MCQ8239987.1"/>
    </source>
</evidence>
<dbReference type="InterPro" id="IPR050834">
    <property type="entry name" value="Glycosyltransf_2"/>
</dbReference>
<dbReference type="GO" id="GO:0016757">
    <property type="term" value="F:glycosyltransferase activity"/>
    <property type="evidence" value="ECO:0007669"/>
    <property type="project" value="UniProtKB-KW"/>
</dbReference>
<feature type="domain" description="Glycosyltransferase 2-like" evidence="1">
    <location>
        <begin position="245"/>
        <end position="380"/>
    </location>
</feature>
<keyword evidence="3" id="KW-1185">Reference proteome</keyword>
<name>A0ABT1VUH4_9PROT</name>
<sequence>MVFPSVAVRDAVQPLLAGRVPPVAVLPQGLYKQNRFSRRARTALRRRLALDTGDVLLVGAGYGDLRKGFDLFVQLWRLLQKRATGGRRRHRNVHCLWLGDIDPGLRASLRAELDAALAAGTFHLAGRVAEIGDHLSAADGFVLCSREDPLPSVVMEALAAGLPVTAFDGSGGIPALLAELDGGRSVPLGDVDAMARAALAMALDCQEEDAAERARIGRFMARQFEFSRYARQLLALAQPAMPRVSVVVPSFNYARYMRQRLASIFAQGFPVEEIVVLDDASGDASVAEARAAAAEWDREVRVVANTRNSGSVFRQWQRAAAEARGDWVWIAEADDAADPRLLESLAAAVADAPGAVMAFCDSRAVDGNGNAVSDSYKPYYAATAGAALEADGLHDGPGFVRTCLAERNLILNVSGAIFRRDALRAALARCGEELVSFRIAGDWRLYIELLSQEGAQVAYVAAPLNIHRRHGDSATHTLAAQTHLGEVARIHRLVGGRPAVLDGERLRQRAYRTELARQFGLKIAGE</sequence>
<dbReference type="SUPFAM" id="SSF53448">
    <property type="entry name" value="Nucleotide-diphospho-sugar transferases"/>
    <property type="match status" value="1"/>
</dbReference>
<dbReference type="InterPro" id="IPR029044">
    <property type="entry name" value="Nucleotide-diphossugar_trans"/>
</dbReference>
<proteinExistence type="predicted"/>
<dbReference type="SUPFAM" id="SSF53756">
    <property type="entry name" value="UDP-Glycosyltransferase/glycogen phosphorylase"/>
    <property type="match status" value="1"/>
</dbReference>
<keyword evidence="2" id="KW-0328">Glycosyltransferase</keyword>
<evidence type="ECO:0000313" key="3">
    <source>
        <dbReference type="Proteomes" id="UP001524547"/>
    </source>
</evidence>
<dbReference type="Gene3D" id="3.90.550.10">
    <property type="entry name" value="Spore Coat Polysaccharide Biosynthesis Protein SpsA, Chain A"/>
    <property type="match status" value="1"/>
</dbReference>
<gene>
    <name evidence="2" type="ORF">NFI88_03920</name>
</gene>
<dbReference type="Proteomes" id="UP001524547">
    <property type="component" value="Unassembled WGS sequence"/>
</dbReference>
<dbReference type="Gene3D" id="3.40.50.2000">
    <property type="entry name" value="Glycogen Phosphorylase B"/>
    <property type="match status" value="1"/>
</dbReference>
<comment type="caution">
    <text evidence="2">The sequence shown here is derived from an EMBL/GenBank/DDBJ whole genome shotgun (WGS) entry which is preliminary data.</text>
</comment>
<dbReference type="Pfam" id="PF13692">
    <property type="entry name" value="Glyco_trans_1_4"/>
    <property type="match status" value="1"/>
</dbReference>
<reference evidence="2 3" key="1">
    <citation type="submission" date="2022-06" db="EMBL/GenBank/DDBJ databases">
        <title>Rhizosaccharibacter gen. nov. sp. nov. KSS12, endophytic bacteria isolated from sugarcane.</title>
        <authorList>
            <person name="Pitiwittayakul N."/>
        </authorList>
    </citation>
    <scope>NUCLEOTIDE SEQUENCE [LARGE SCALE GENOMIC DNA]</scope>
    <source>
        <strain evidence="2 3">KSS12</strain>
    </source>
</reference>
<dbReference type="PANTHER" id="PTHR43685">
    <property type="entry name" value="GLYCOSYLTRANSFERASE"/>
    <property type="match status" value="1"/>
</dbReference>
<dbReference type="Pfam" id="PF00535">
    <property type="entry name" value="Glycos_transf_2"/>
    <property type="match status" value="1"/>
</dbReference>
<dbReference type="InterPro" id="IPR001173">
    <property type="entry name" value="Glyco_trans_2-like"/>
</dbReference>